<feature type="region of interest" description="Disordered" evidence="1">
    <location>
        <begin position="1"/>
        <end position="31"/>
    </location>
</feature>
<feature type="region of interest" description="Disordered" evidence="1">
    <location>
        <begin position="174"/>
        <end position="193"/>
    </location>
</feature>
<dbReference type="PANTHER" id="PTHR48125">
    <property type="entry name" value="LP07818P1"/>
    <property type="match status" value="1"/>
</dbReference>
<dbReference type="EMBL" id="JAIXMP010000003">
    <property type="protein sequence ID" value="KAI9275490.1"/>
    <property type="molecule type" value="Genomic_DNA"/>
</dbReference>
<dbReference type="Proteomes" id="UP001209540">
    <property type="component" value="Unassembled WGS sequence"/>
</dbReference>
<feature type="compositionally biased region" description="Acidic residues" evidence="1">
    <location>
        <begin position="381"/>
        <end position="392"/>
    </location>
</feature>
<feature type="compositionally biased region" description="Pro residues" evidence="1">
    <location>
        <begin position="135"/>
        <end position="148"/>
    </location>
</feature>
<accession>A0AAD5K9P3</accession>
<feature type="compositionally biased region" description="Low complexity" evidence="1">
    <location>
        <begin position="115"/>
        <end position="134"/>
    </location>
</feature>
<evidence type="ECO:0000313" key="2">
    <source>
        <dbReference type="EMBL" id="KAI9275490.1"/>
    </source>
</evidence>
<feature type="compositionally biased region" description="Pro residues" evidence="1">
    <location>
        <begin position="245"/>
        <end position="256"/>
    </location>
</feature>
<evidence type="ECO:0000256" key="1">
    <source>
        <dbReference type="SAM" id="MobiDB-lite"/>
    </source>
</evidence>
<feature type="compositionally biased region" description="Low complexity" evidence="1">
    <location>
        <begin position="543"/>
        <end position="558"/>
    </location>
</feature>
<reference evidence="2" key="2">
    <citation type="submission" date="2023-02" db="EMBL/GenBank/DDBJ databases">
        <authorList>
            <consortium name="DOE Joint Genome Institute"/>
            <person name="Mondo S.J."/>
            <person name="Chang Y."/>
            <person name="Wang Y."/>
            <person name="Ahrendt S."/>
            <person name="Andreopoulos W."/>
            <person name="Barry K."/>
            <person name="Beard J."/>
            <person name="Benny G.L."/>
            <person name="Blankenship S."/>
            <person name="Bonito G."/>
            <person name="Cuomo C."/>
            <person name="Desiro A."/>
            <person name="Gervers K.A."/>
            <person name="Hundley H."/>
            <person name="Kuo A."/>
            <person name="LaButti K."/>
            <person name="Lang B.F."/>
            <person name="Lipzen A."/>
            <person name="O'Donnell K."/>
            <person name="Pangilinan J."/>
            <person name="Reynolds N."/>
            <person name="Sandor L."/>
            <person name="Smith M.W."/>
            <person name="Tsang A."/>
            <person name="Grigoriev I.V."/>
            <person name="Stajich J.E."/>
            <person name="Spatafora J.W."/>
        </authorList>
    </citation>
    <scope>NUCLEOTIDE SEQUENCE</scope>
    <source>
        <strain evidence="2">RSA 2281</strain>
    </source>
</reference>
<dbReference type="PANTHER" id="PTHR48125:SF12">
    <property type="entry name" value="AT HOOK TRANSCRIPTION FACTOR FAMILY-RELATED"/>
    <property type="match status" value="1"/>
</dbReference>
<evidence type="ECO:0000313" key="3">
    <source>
        <dbReference type="Proteomes" id="UP001209540"/>
    </source>
</evidence>
<feature type="region of interest" description="Disordered" evidence="1">
    <location>
        <begin position="56"/>
        <end position="163"/>
    </location>
</feature>
<comment type="caution">
    <text evidence="2">The sequence shown here is derived from an EMBL/GenBank/DDBJ whole genome shotgun (WGS) entry which is preliminary data.</text>
</comment>
<feature type="region of interest" description="Disordered" evidence="1">
    <location>
        <begin position="240"/>
        <end position="266"/>
    </location>
</feature>
<feature type="region of interest" description="Disordered" evidence="1">
    <location>
        <begin position="381"/>
        <end position="432"/>
    </location>
</feature>
<feature type="compositionally biased region" description="Low complexity" evidence="1">
    <location>
        <begin position="64"/>
        <end position="78"/>
    </location>
</feature>
<dbReference type="AlphaFoldDB" id="A0AAD5K9P3"/>
<keyword evidence="3" id="KW-1185">Reference proteome</keyword>
<proteinExistence type="predicted"/>
<reference evidence="2" key="1">
    <citation type="journal article" date="2022" name="IScience">
        <title>Evolution of zygomycete secretomes and the origins of terrestrial fungal ecologies.</title>
        <authorList>
            <person name="Chang Y."/>
            <person name="Wang Y."/>
            <person name="Mondo S."/>
            <person name="Ahrendt S."/>
            <person name="Andreopoulos W."/>
            <person name="Barry K."/>
            <person name="Beard J."/>
            <person name="Benny G.L."/>
            <person name="Blankenship S."/>
            <person name="Bonito G."/>
            <person name="Cuomo C."/>
            <person name="Desiro A."/>
            <person name="Gervers K.A."/>
            <person name="Hundley H."/>
            <person name="Kuo A."/>
            <person name="LaButti K."/>
            <person name="Lang B.F."/>
            <person name="Lipzen A."/>
            <person name="O'Donnell K."/>
            <person name="Pangilinan J."/>
            <person name="Reynolds N."/>
            <person name="Sandor L."/>
            <person name="Smith M.E."/>
            <person name="Tsang A."/>
            <person name="Grigoriev I.V."/>
            <person name="Stajich J.E."/>
            <person name="Spatafora J.W."/>
        </authorList>
    </citation>
    <scope>NUCLEOTIDE SEQUENCE</scope>
    <source>
        <strain evidence="2">RSA 2281</strain>
    </source>
</reference>
<feature type="compositionally biased region" description="Polar residues" evidence="1">
    <location>
        <begin position="97"/>
        <end position="112"/>
    </location>
</feature>
<protein>
    <submittedName>
        <fullName evidence="2">Uncharacterized protein</fullName>
    </submittedName>
</protein>
<feature type="region of interest" description="Disordered" evidence="1">
    <location>
        <begin position="512"/>
        <end position="566"/>
    </location>
</feature>
<organism evidence="2 3">
    <name type="scientific">Phascolomyces articulosus</name>
    <dbReference type="NCBI Taxonomy" id="60185"/>
    <lineage>
        <taxon>Eukaryota</taxon>
        <taxon>Fungi</taxon>
        <taxon>Fungi incertae sedis</taxon>
        <taxon>Mucoromycota</taxon>
        <taxon>Mucoromycotina</taxon>
        <taxon>Mucoromycetes</taxon>
        <taxon>Mucorales</taxon>
        <taxon>Lichtheimiaceae</taxon>
        <taxon>Phascolomyces</taxon>
    </lineage>
</organism>
<name>A0AAD5K9P3_9FUNG</name>
<sequence length="590" mass="68469">MPFPKLFKNKGRLRQESSSTKQISSRHQMDAILSREFVPGIKSRAKSPTDLLDMVGYPRISNASSPDLVLPSDSSSSQKRQRQQQRPSVGPRRASFHSYSPTTNNPFSSSRTIVPKLSSSSSTSLQPQEEQQPQLAPPPPPPPPPPLPRHQLFQHQHHHHRKQARVGVTIYDDPLHHKHAPPARSSSPTLIMPTPKMAVPLTEQMLINSNNPWADKTLDEEDQTAGYPRDDEPLSRASTSYELLVPPPPPPAPVPQPELRHRQRSHSEISVLYDKLRSYRQEQEAWAQREKVHRIREERILKKLHETRSQLEQLQIIAYQQQNEKQQQQSQQTQPQPQPIIDEAFCDEPSETSDIENEADRQLTNQNHATWRHYRVPETYYNEEEGHDEDDNYSYYSNEDNDNKSSGYVSEEEDDDEEDEEEEQNEFRGEMTQQRRRYYMQQRHHPFHHRHNRHHHSHSAAAAAAAAAGYYYYHSLPIDHIRPWSAVYRQQQQQQLMENRPPHFYYYHGYQPGPPPTQQQLFRRRSRKSSDTSVHSVPVLRHSNSTTSSSGNRGATTNITLPRNTIPPIQQEFSGDNFYSWNPTSRTAYL</sequence>
<feature type="compositionally biased region" description="Polar residues" evidence="1">
    <location>
        <begin position="16"/>
        <end position="26"/>
    </location>
</feature>
<gene>
    <name evidence="2" type="ORF">BDA99DRAFT_495607</name>
</gene>
<feature type="compositionally biased region" description="Acidic residues" evidence="1">
    <location>
        <begin position="410"/>
        <end position="424"/>
    </location>
</feature>